<dbReference type="PANTHER" id="PTHR10584:SF166">
    <property type="entry name" value="RIBOKINASE"/>
    <property type="match status" value="1"/>
</dbReference>
<sequence>MSALICGSIAFDTIMVYSGQFKNEILPDQVHMLNVSFLVPDMRREFGGCAGNIAYSLALLGGQGQAMATVGKDFDDYGDWMAEHGISRDYIKVIDDAYTAQAYITTDLDDNQITAFHPGAMNHAHEQSVPADTGITLGVVSPDGKDGMVAHAQQFADAGIDFMFDPGQGLPMFNGDELKTIIGQASYLALNDYESQLVRDRTGMSEADIAAQLKALIITKGGNGSIIYADGQTHKIPAGSPAALADPTGCGDAFRAGLIYGMQQGCDWPTIGRIASLMGTIKIERPGTQNHSFTLDGFKARLADEFGAEYAEALG</sequence>
<dbReference type="OrthoDB" id="9779730at2"/>
<evidence type="ECO:0000313" key="5">
    <source>
        <dbReference type="Proteomes" id="UP000285310"/>
    </source>
</evidence>
<dbReference type="SUPFAM" id="SSF53613">
    <property type="entry name" value="Ribokinase-like"/>
    <property type="match status" value="1"/>
</dbReference>
<protein>
    <submittedName>
        <fullName evidence="4">Sugar kinase</fullName>
    </submittedName>
</protein>
<dbReference type="CDD" id="cd01942">
    <property type="entry name" value="ribokinase_group_A"/>
    <property type="match status" value="1"/>
</dbReference>
<evidence type="ECO:0000256" key="2">
    <source>
        <dbReference type="ARBA" id="ARBA00022777"/>
    </source>
</evidence>
<dbReference type="PANTHER" id="PTHR10584">
    <property type="entry name" value="SUGAR KINASE"/>
    <property type="match status" value="1"/>
</dbReference>
<reference evidence="4 5" key="1">
    <citation type="submission" date="2013-10" db="EMBL/GenBank/DDBJ databases">
        <title>Salinisphaera japonica YTM-1 Genome Sequencing.</title>
        <authorList>
            <person name="Lai Q."/>
            <person name="Li C."/>
            <person name="Shao Z."/>
        </authorList>
    </citation>
    <scope>NUCLEOTIDE SEQUENCE [LARGE SCALE GENOMIC DNA]</scope>
    <source>
        <strain evidence="4 5">YTM-1</strain>
    </source>
</reference>
<keyword evidence="1" id="KW-0808">Transferase</keyword>
<keyword evidence="2 4" id="KW-0418">Kinase</keyword>
<organism evidence="4 5">
    <name type="scientific">Salinisphaera japonica YTM-1</name>
    <dbReference type="NCBI Taxonomy" id="1209778"/>
    <lineage>
        <taxon>Bacteria</taxon>
        <taxon>Pseudomonadati</taxon>
        <taxon>Pseudomonadota</taxon>
        <taxon>Gammaproteobacteria</taxon>
        <taxon>Salinisphaerales</taxon>
        <taxon>Salinisphaeraceae</taxon>
        <taxon>Salinisphaera</taxon>
    </lineage>
</organism>
<dbReference type="InterPro" id="IPR002173">
    <property type="entry name" value="Carboh/pur_kinase_PfkB_CS"/>
</dbReference>
<evidence type="ECO:0000259" key="3">
    <source>
        <dbReference type="Pfam" id="PF00294"/>
    </source>
</evidence>
<dbReference type="Proteomes" id="UP000285310">
    <property type="component" value="Unassembled WGS sequence"/>
</dbReference>
<dbReference type="EMBL" id="AYKG01000004">
    <property type="protein sequence ID" value="ROO31775.1"/>
    <property type="molecule type" value="Genomic_DNA"/>
</dbReference>
<evidence type="ECO:0000313" key="4">
    <source>
        <dbReference type="EMBL" id="ROO31775.1"/>
    </source>
</evidence>
<dbReference type="RefSeq" id="WP_123657029.1">
    <property type="nucleotide sequence ID" value="NZ_AYKG01000004.1"/>
</dbReference>
<dbReference type="InterPro" id="IPR029056">
    <property type="entry name" value="Ribokinase-like"/>
</dbReference>
<gene>
    <name evidence="4" type="ORF">SAJA_02230</name>
</gene>
<evidence type="ECO:0000256" key="1">
    <source>
        <dbReference type="ARBA" id="ARBA00022679"/>
    </source>
</evidence>
<comment type="caution">
    <text evidence="4">The sequence shown here is derived from an EMBL/GenBank/DDBJ whole genome shotgun (WGS) entry which is preliminary data.</text>
</comment>
<feature type="domain" description="Carbohydrate kinase PfkB" evidence="3">
    <location>
        <begin position="34"/>
        <end position="290"/>
    </location>
</feature>
<keyword evidence="5" id="KW-1185">Reference proteome</keyword>
<dbReference type="AlphaFoldDB" id="A0A423Q0J7"/>
<dbReference type="GO" id="GO:0016301">
    <property type="term" value="F:kinase activity"/>
    <property type="evidence" value="ECO:0007669"/>
    <property type="project" value="UniProtKB-KW"/>
</dbReference>
<dbReference type="PROSITE" id="PS00583">
    <property type="entry name" value="PFKB_KINASES_1"/>
    <property type="match status" value="1"/>
</dbReference>
<dbReference type="InParanoid" id="A0A423Q0J7"/>
<dbReference type="Pfam" id="PF00294">
    <property type="entry name" value="PfkB"/>
    <property type="match status" value="1"/>
</dbReference>
<dbReference type="Gene3D" id="3.40.1190.20">
    <property type="match status" value="1"/>
</dbReference>
<accession>A0A423Q0J7</accession>
<proteinExistence type="predicted"/>
<name>A0A423Q0J7_9GAMM</name>
<dbReference type="InterPro" id="IPR011611">
    <property type="entry name" value="PfkB_dom"/>
</dbReference>